<dbReference type="PANTHER" id="PTHR24264:SF65">
    <property type="entry name" value="SRCR DOMAIN-CONTAINING PROTEIN"/>
    <property type="match status" value="1"/>
</dbReference>
<comment type="subcellular location">
    <subcellularLocation>
        <location evidence="1">Secreted</location>
    </subcellularLocation>
</comment>
<sequence>MARNCARIRESLLLETGRAQCLEAFVTSHGDSFCHKLGNFGICVGRIKKGIQFCTLEDMEENDACQGDSGGPLACNGVIWGLISWGKGCARPGNPAVFARTDVAKKWLKDVVYSVSLDPPSRSFSRDYIIILDRKIIIILILKIFFSLYLYDYV</sequence>
<dbReference type="EMBL" id="OV725077">
    <property type="protein sequence ID" value="CAH1389854.1"/>
    <property type="molecule type" value="Genomic_DNA"/>
</dbReference>
<keyword evidence="5" id="KW-0720">Serine protease</keyword>
<evidence type="ECO:0000313" key="8">
    <source>
        <dbReference type="EMBL" id="CAH1389854.1"/>
    </source>
</evidence>
<dbReference type="InterPro" id="IPR043504">
    <property type="entry name" value="Peptidase_S1_PA_chymotrypsin"/>
</dbReference>
<keyword evidence="2" id="KW-0964">Secreted</keyword>
<gene>
    <name evidence="8" type="ORF">NEZAVI_LOCUS1156</name>
</gene>
<dbReference type="Proteomes" id="UP001152798">
    <property type="component" value="Chromosome 1"/>
</dbReference>
<dbReference type="InterPro" id="IPR009003">
    <property type="entry name" value="Peptidase_S1_PA"/>
</dbReference>
<protein>
    <recommendedName>
        <fullName evidence="7">Peptidase S1 domain-containing protein</fullName>
    </recommendedName>
</protein>
<keyword evidence="6" id="KW-1133">Transmembrane helix</keyword>
<evidence type="ECO:0000256" key="4">
    <source>
        <dbReference type="ARBA" id="ARBA00022801"/>
    </source>
</evidence>
<organism evidence="8 9">
    <name type="scientific">Nezara viridula</name>
    <name type="common">Southern green stink bug</name>
    <name type="synonym">Cimex viridulus</name>
    <dbReference type="NCBI Taxonomy" id="85310"/>
    <lineage>
        <taxon>Eukaryota</taxon>
        <taxon>Metazoa</taxon>
        <taxon>Ecdysozoa</taxon>
        <taxon>Arthropoda</taxon>
        <taxon>Hexapoda</taxon>
        <taxon>Insecta</taxon>
        <taxon>Pterygota</taxon>
        <taxon>Neoptera</taxon>
        <taxon>Paraneoptera</taxon>
        <taxon>Hemiptera</taxon>
        <taxon>Heteroptera</taxon>
        <taxon>Panheteroptera</taxon>
        <taxon>Pentatomomorpha</taxon>
        <taxon>Pentatomoidea</taxon>
        <taxon>Pentatomidae</taxon>
        <taxon>Pentatominae</taxon>
        <taxon>Nezara</taxon>
    </lineage>
</organism>
<feature type="domain" description="Peptidase S1" evidence="7">
    <location>
        <begin position="34"/>
        <end position="113"/>
    </location>
</feature>
<dbReference type="Pfam" id="PF00089">
    <property type="entry name" value="Trypsin"/>
    <property type="match status" value="1"/>
</dbReference>
<keyword evidence="6" id="KW-0472">Membrane</keyword>
<keyword evidence="4" id="KW-0378">Hydrolase</keyword>
<dbReference type="PROSITE" id="PS50240">
    <property type="entry name" value="TRYPSIN_DOM"/>
    <property type="match status" value="1"/>
</dbReference>
<proteinExistence type="predicted"/>
<dbReference type="GO" id="GO:0006508">
    <property type="term" value="P:proteolysis"/>
    <property type="evidence" value="ECO:0007669"/>
    <property type="project" value="UniProtKB-KW"/>
</dbReference>
<dbReference type="InterPro" id="IPR050127">
    <property type="entry name" value="Serine_Proteases_S1"/>
</dbReference>
<dbReference type="AlphaFoldDB" id="A0A9P0E7I9"/>
<evidence type="ECO:0000256" key="2">
    <source>
        <dbReference type="ARBA" id="ARBA00022525"/>
    </source>
</evidence>
<reference evidence="8" key="1">
    <citation type="submission" date="2022-01" db="EMBL/GenBank/DDBJ databases">
        <authorList>
            <person name="King R."/>
        </authorList>
    </citation>
    <scope>NUCLEOTIDE SEQUENCE</scope>
</reference>
<dbReference type="InterPro" id="IPR001254">
    <property type="entry name" value="Trypsin_dom"/>
</dbReference>
<evidence type="ECO:0000256" key="1">
    <source>
        <dbReference type="ARBA" id="ARBA00004613"/>
    </source>
</evidence>
<feature type="transmembrane region" description="Helical" evidence="6">
    <location>
        <begin position="132"/>
        <end position="151"/>
    </location>
</feature>
<dbReference type="OrthoDB" id="6604662at2759"/>
<evidence type="ECO:0000256" key="5">
    <source>
        <dbReference type="ARBA" id="ARBA00022825"/>
    </source>
</evidence>
<keyword evidence="9" id="KW-1185">Reference proteome</keyword>
<dbReference type="Gene3D" id="2.40.10.10">
    <property type="entry name" value="Trypsin-like serine proteases"/>
    <property type="match status" value="1"/>
</dbReference>
<dbReference type="GO" id="GO:0005615">
    <property type="term" value="C:extracellular space"/>
    <property type="evidence" value="ECO:0007669"/>
    <property type="project" value="TreeGrafter"/>
</dbReference>
<dbReference type="PROSITE" id="PS00135">
    <property type="entry name" value="TRYPSIN_SER"/>
    <property type="match status" value="1"/>
</dbReference>
<dbReference type="InterPro" id="IPR033116">
    <property type="entry name" value="TRYPSIN_SER"/>
</dbReference>
<dbReference type="PANTHER" id="PTHR24264">
    <property type="entry name" value="TRYPSIN-RELATED"/>
    <property type="match status" value="1"/>
</dbReference>
<keyword evidence="6" id="KW-0812">Transmembrane</keyword>
<dbReference type="GO" id="GO:0004252">
    <property type="term" value="F:serine-type endopeptidase activity"/>
    <property type="evidence" value="ECO:0007669"/>
    <property type="project" value="InterPro"/>
</dbReference>
<evidence type="ECO:0000313" key="9">
    <source>
        <dbReference type="Proteomes" id="UP001152798"/>
    </source>
</evidence>
<evidence type="ECO:0000259" key="7">
    <source>
        <dbReference type="PROSITE" id="PS50240"/>
    </source>
</evidence>
<name>A0A9P0E7I9_NEZVI</name>
<accession>A0A9P0E7I9</accession>
<dbReference type="SUPFAM" id="SSF50494">
    <property type="entry name" value="Trypsin-like serine proteases"/>
    <property type="match status" value="1"/>
</dbReference>
<keyword evidence="3" id="KW-0645">Protease</keyword>
<evidence type="ECO:0000256" key="3">
    <source>
        <dbReference type="ARBA" id="ARBA00022670"/>
    </source>
</evidence>
<evidence type="ECO:0000256" key="6">
    <source>
        <dbReference type="SAM" id="Phobius"/>
    </source>
</evidence>